<accession>A0A6L5YCK4</accession>
<gene>
    <name evidence="1" type="ORF">FYJ74_07405</name>
</gene>
<name>A0A6L5YCK4_9BACT</name>
<dbReference type="AlphaFoldDB" id="A0A6L5YCK4"/>
<organism evidence="1 2">
    <name type="scientific">Pyramidobacter porci</name>
    <dbReference type="NCBI Taxonomy" id="2605789"/>
    <lineage>
        <taxon>Bacteria</taxon>
        <taxon>Thermotogati</taxon>
        <taxon>Synergistota</taxon>
        <taxon>Synergistia</taxon>
        <taxon>Synergistales</taxon>
        <taxon>Dethiosulfovibrionaceae</taxon>
        <taxon>Pyramidobacter</taxon>
    </lineage>
</organism>
<reference evidence="1 2" key="1">
    <citation type="submission" date="2019-08" db="EMBL/GenBank/DDBJ databases">
        <title>In-depth cultivation of the pig gut microbiome towards novel bacterial diversity and tailored functional studies.</title>
        <authorList>
            <person name="Wylensek D."/>
            <person name="Hitch T.C.A."/>
            <person name="Clavel T."/>
        </authorList>
    </citation>
    <scope>NUCLEOTIDE SEQUENCE [LARGE SCALE GENOMIC DNA]</scope>
    <source>
        <strain evidence="1 2">SM-530-WT-4B</strain>
    </source>
</reference>
<dbReference type="Proteomes" id="UP000473699">
    <property type="component" value="Unassembled WGS sequence"/>
</dbReference>
<dbReference type="RefSeq" id="WP_078015260.1">
    <property type="nucleotide sequence ID" value="NZ_JAXDZJ010000009.1"/>
</dbReference>
<dbReference type="EMBL" id="VUNH01000007">
    <property type="protein sequence ID" value="MST55855.1"/>
    <property type="molecule type" value="Genomic_DNA"/>
</dbReference>
<protein>
    <submittedName>
        <fullName evidence="1">Uncharacterized protein</fullName>
    </submittedName>
</protein>
<keyword evidence="2" id="KW-1185">Reference proteome</keyword>
<sequence length="89" mass="10221">MIVIMSEHGVSFTLDQFNRLSRPIVSVMSDRGGNICTFVGEEDRLLVRHADGYYADEWGFKYDALHYVELDAQGREMSRLAVNRVIPVR</sequence>
<evidence type="ECO:0000313" key="1">
    <source>
        <dbReference type="EMBL" id="MST55855.1"/>
    </source>
</evidence>
<comment type="caution">
    <text evidence="1">The sequence shown here is derived from an EMBL/GenBank/DDBJ whole genome shotgun (WGS) entry which is preliminary data.</text>
</comment>
<evidence type="ECO:0000313" key="2">
    <source>
        <dbReference type="Proteomes" id="UP000473699"/>
    </source>
</evidence>
<proteinExistence type="predicted"/>